<dbReference type="PANTHER" id="PTHR13929">
    <property type="entry name" value="1,4-DIHYDROXY-2-NAPHTHOATE OCTAPRENYLTRANSFERASE"/>
    <property type="match status" value="1"/>
</dbReference>
<reference evidence="12" key="1">
    <citation type="submission" date="2025-08" db="UniProtKB">
        <authorList>
            <consortium name="RefSeq"/>
        </authorList>
    </citation>
    <scope>IDENTIFICATION</scope>
    <source>
        <tissue evidence="12">Testes</tissue>
    </source>
</reference>
<evidence type="ECO:0000256" key="8">
    <source>
        <dbReference type="ARBA" id="ARBA00022989"/>
    </source>
</evidence>
<dbReference type="Gene3D" id="1.20.120.1780">
    <property type="entry name" value="UbiA prenyltransferase"/>
    <property type="match status" value="1"/>
</dbReference>
<evidence type="ECO:0000256" key="10">
    <source>
        <dbReference type="SAM" id="Phobius"/>
    </source>
</evidence>
<protein>
    <submittedName>
        <fullName evidence="12">UbiA prenyltransferase domain-containing protein 1-like</fullName>
    </submittedName>
</protein>
<evidence type="ECO:0000256" key="2">
    <source>
        <dbReference type="ARBA" id="ARBA00004863"/>
    </source>
</evidence>
<sequence>MASMTDLNDKMDRHTNNVRKVKPILRQASTQQRISAYWLALRPWSFSASLTPVALGTALAYKSTDGFNIWTCLCVCLGVLSVHGAGNLTNTYFDFMKGIDSKKSDDRTLVDHILEPSTVATFGAVLYAIGCFFLLLVIVLSPAKMEHLALIYFGGLSSSFLYTGGIGLKYLALGDLVVIITFGPLAVMFASMAQTGSWSLSPLLYALPLALNTEAILHGNNTRDMEADRKAGVITVAILLGRMGSYSFYVMLLFLPYIIFCVLGMNFSVGFLLPLVTLPLSFDLEKQFRQGSLKNIPQKTAKLNLLLGVFYVLGCILTSPQAFPGL</sequence>
<feature type="transmembrane region" description="Helical" evidence="10">
    <location>
        <begin position="170"/>
        <end position="190"/>
    </location>
</feature>
<keyword evidence="4" id="KW-0474">Menaquinone biosynthesis</keyword>
<dbReference type="Pfam" id="PF01040">
    <property type="entry name" value="UbiA"/>
    <property type="match status" value="1"/>
</dbReference>
<dbReference type="CDD" id="cd13962">
    <property type="entry name" value="PT_UbiA_UBIAD1"/>
    <property type="match status" value="1"/>
</dbReference>
<keyword evidence="7 10" id="KW-0812">Transmembrane</keyword>
<organism evidence="11 12">
    <name type="scientific">Saccoglossus kowalevskii</name>
    <name type="common">Acorn worm</name>
    <dbReference type="NCBI Taxonomy" id="10224"/>
    <lineage>
        <taxon>Eukaryota</taxon>
        <taxon>Metazoa</taxon>
        <taxon>Hemichordata</taxon>
        <taxon>Enteropneusta</taxon>
        <taxon>Harrimaniidae</taxon>
        <taxon>Saccoglossus</taxon>
    </lineage>
</organism>
<comment type="similarity">
    <text evidence="3">Belongs to the UbiA prenyltransferase family.</text>
</comment>
<dbReference type="GeneID" id="100377372"/>
<feature type="transmembrane region" description="Helical" evidence="10">
    <location>
        <begin position="303"/>
        <end position="323"/>
    </location>
</feature>
<evidence type="ECO:0000256" key="6">
    <source>
        <dbReference type="ARBA" id="ARBA00022679"/>
    </source>
</evidence>
<evidence type="ECO:0000256" key="3">
    <source>
        <dbReference type="ARBA" id="ARBA00005985"/>
    </source>
</evidence>
<feature type="transmembrane region" description="Helical" evidence="10">
    <location>
        <begin position="119"/>
        <end position="140"/>
    </location>
</feature>
<evidence type="ECO:0000313" key="11">
    <source>
        <dbReference type="Proteomes" id="UP000694865"/>
    </source>
</evidence>
<dbReference type="Gene3D" id="1.10.357.140">
    <property type="entry name" value="UbiA prenyltransferase"/>
    <property type="match status" value="1"/>
</dbReference>
<evidence type="ECO:0000256" key="9">
    <source>
        <dbReference type="ARBA" id="ARBA00023136"/>
    </source>
</evidence>
<keyword evidence="8 10" id="KW-1133">Transmembrane helix</keyword>
<proteinExistence type="inferred from homology"/>
<evidence type="ECO:0000256" key="1">
    <source>
        <dbReference type="ARBA" id="ARBA00004141"/>
    </source>
</evidence>
<comment type="pathway">
    <text evidence="2">Quinol/quinone metabolism; menaquinone biosynthesis.</text>
</comment>
<evidence type="ECO:0000256" key="7">
    <source>
        <dbReference type="ARBA" id="ARBA00022692"/>
    </source>
</evidence>
<name>A0ABM0GPC6_SACKO</name>
<keyword evidence="9 10" id="KW-0472">Membrane</keyword>
<feature type="transmembrane region" description="Helical" evidence="10">
    <location>
        <begin position="257"/>
        <end position="282"/>
    </location>
</feature>
<evidence type="ECO:0000313" key="12">
    <source>
        <dbReference type="RefSeq" id="XP_002734358.2"/>
    </source>
</evidence>
<keyword evidence="5" id="KW-0637">Prenyltransferase</keyword>
<keyword evidence="6" id="KW-0808">Transferase</keyword>
<dbReference type="PANTHER" id="PTHR13929:SF0">
    <property type="entry name" value="UBIA PRENYLTRANSFERASE DOMAIN-CONTAINING PROTEIN 1"/>
    <property type="match status" value="1"/>
</dbReference>
<dbReference type="InterPro" id="IPR000537">
    <property type="entry name" value="UbiA_prenyltransferase"/>
</dbReference>
<dbReference type="InterPro" id="IPR026046">
    <property type="entry name" value="UBIAD1"/>
</dbReference>
<evidence type="ECO:0000256" key="5">
    <source>
        <dbReference type="ARBA" id="ARBA00022602"/>
    </source>
</evidence>
<dbReference type="InterPro" id="IPR044878">
    <property type="entry name" value="UbiA_sf"/>
</dbReference>
<feature type="transmembrane region" description="Helical" evidence="10">
    <location>
        <begin position="147"/>
        <end position="164"/>
    </location>
</feature>
<dbReference type="PIRSF" id="PIRSF005355">
    <property type="entry name" value="UBIAD1"/>
    <property type="match status" value="1"/>
</dbReference>
<dbReference type="RefSeq" id="XP_002734358.2">
    <property type="nucleotide sequence ID" value="XM_002734312.2"/>
</dbReference>
<keyword evidence="11" id="KW-1185">Reference proteome</keyword>
<evidence type="ECO:0000256" key="4">
    <source>
        <dbReference type="ARBA" id="ARBA00022428"/>
    </source>
</evidence>
<accession>A0ABM0GPC6</accession>
<gene>
    <name evidence="12" type="primary">LOC100377372</name>
</gene>
<feature type="transmembrane region" description="Helical" evidence="10">
    <location>
        <begin position="68"/>
        <end position="86"/>
    </location>
</feature>
<comment type="subcellular location">
    <subcellularLocation>
        <location evidence="1">Membrane</location>
        <topology evidence="1">Multi-pass membrane protein</topology>
    </subcellularLocation>
</comment>
<feature type="transmembrane region" description="Helical" evidence="10">
    <location>
        <begin position="231"/>
        <end position="251"/>
    </location>
</feature>
<dbReference type="Proteomes" id="UP000694865">
    <property type="component" value="Unplaced"/>
</dbReference>